<feature type="binding site" evidence="7">
    <location>
        <position position="107"/>
    </location>
    <ligand>
        <name>S-adenosyl-L-methionine</name>
        <dbReference type="ChEBI" id="CHEBI:59789"/>
    </ligand>
</feature>
<evidence type="ECO:0000256" key="2">
    <source>
        <dbReference type="ARBA" id="ARBA00022603"/>
    </source>
</evidence>
<evidence type="ECO:0000259" key="8">
    <source>
        <dbReference type="Pfam" id="PF00588"/>
    </source>
</evidence>
<protein>
    <recommendedName>
        <fullName evidence="7">tRNA (guanosine(18)-2'-O)-methyltransferase</fullName>
        <ecNumber evidence="7">2.1.1.34</ecNumber>
    </recommendedName>
    <alternativeName>
        <fullName evidence="7">tRNA [Gm18] methyltransferase</fullName>
    </alternativeName>
</protein>
<evidence type="ECO:0000256" key="5">
    <source>
        <dbReference type="ARBA" id="ARBA00022694"/>
    </source>
</evidence>
<reference evidence="10" key="1">
    <citation type="journal article" date="2022" name="Int. J. Syst. Evol. Microbiol.">
        <title>Anaeromyxobacter oryzae sp. nov., Anaeromyxobacter diazotrophicus sp. nov. and Anaeromyxobacter paludicola sp. nov., isolated from paddy soils.</title>
        <authorList>
            <person name="Itoh H."/>
            <person name="Xu Z."/>
            <person name="Mise K."/>
            <person name="Masuda Y."/>
            <person name="Ushijima N."/>
            <person name="Hayakawa C."/>
            <person name="Shiratori Y."/>
            <person name="Senoo K."/>
        </authorList>
    </citation>
    <scope>NUCLEOTIDE SEQUENCE [LARGE SCALE GENOMIC DNA]</scope>
    <source>
        <strain evidence="10">Red630</strain>
    </source>
</reference>
<organism evidence="9 10">
    <name type="scientific">Anaeromyxobacter paludicola</name>
    <dbReference type="NCBI Taxonomy" id="2918171"/>
    <lineage>
        <taxon>Bacteria</taxon>
        <taxon>Pseudomonadati</taxon>
        <taxon>Myxococcota</taxon>
        <taxon>Myxococcia</taxon>
        <taxon>Myxococcales</taxon>
        <taxon>Cystobacterineae</taxon>
        <taxon>Anaeromyxobacteraceae</taxon>
        <taxon>Anaeromyxobacter</taxon>
    </lineage>
</organism>
<proteinExistence type="inferred from homology"/>
<accession>A0ABN6NC06</accession>
<keyword evidence="2 7" id="KW-0489">Methyltransferase</keyword>
<dbReference type="EC" id="2.1.1.34" evidence="7"/>
<dbReference type="SUPFAM" id="SSF75217">
    <property type="entry name" value="alpha/beta knot"/>
    <property type="match status" value="1"/>
</dbReference>
<dbReference type="InterPro" id="IPR029026">
    <property type="entry name" value="tRNA_m1G_MTases_N"/>
</dbReference>
<evidence type="ECO:0000313" key="9">
    <source>
        <dbReference type="EMBL" id="BDG09910.1"/>
    </source>
</evidence>
<comment type="catalytic activity">
    <reaction evidence="7">
        <text>guanosine(18) in tRNA + S-adenosyl-L-methionine = 2'-O-methylguanosine(18) in tRNA + S-adenosyl-L-homocysteine + H(+)</text>
        <dbReference type="Rhea" id="RHEA:20077"/>
        <dbReference type="Rhea" id="RHEA-COMP:10190"/>
        <dbReference type="Rhea" id="RHEA-COMP:10192"/>
        <dbReference type="ChEBI" id="CHEBI:15378"/>
        <dbReference type="ChEBI" id="CHEBI:57856"/>
        <dbReference type="ChEBI" id="CHEBI:59789"/>
        <dbReference type="ChEBI" id="CHEBI:74269"/>
        <dbReference type="ChEBI" id="CHEBI:74445"/>
        <dbReference type="EC" id="2.1.1.34"/>
    </reaction>
</comment>
<feature type="binding site" evidence="7">
    <location>
        <position position="159"/>
    </location>
    <ligand>
        <name>S-adenosyl-L-methionine</name>
        <dbReference type="ChEBI" id="CHEBI:59789"/>
    </ligand>
</feature>
<dbReference type="RefSeq" id="WP_248342308.1">
    <property type="nucleotide sequence ID" value="NZ_AP025592.1"/>
</dbReference>
<gene>
    <name evidence="7 9" type="primary">trmH</name>
    <name evidence="9" type="ORF">AMPC_30230</name>
</gene>
<dbReference type="CDD" id="cd18092">
    <property type="entry name" value="SpoU-like_TrmH"/>
    <property type="match status" value="1"/>
</dbReference>
<keyword evidence="1 7" id="KW-0820">tRNA-binding</keyword>
<evidence type="ECO:0000256" key="4">
    <source>
        <dbReference type="ARBA" id="ARBA00022691"/>
    </source>
</evidence>
<dbReference type="PANTHER" id="PTHR43453">
    <property type="entry name" value="RRNA METHYLASE-LIKE"/>
    <property type="match status" value="1"/>
</dbReference>
<dbReference type="InterPro" id="IPR033671">
    <property type="entry name" value="TrmH"/>
</dbReference>
<keyword evidence="4 7" id="KW-0949">S-adenosyl-L-methionine</keyword>
<comment type="similarity">
    <text evidence="7">Belongs to the class IV-like SAM-binding methyltransferase superfamily. RNA methyltransferase TrmH family.</text>
</comment>
<evidence type="ECO:0000256" key="1">
    <source>
        <dbReference type="ARBA" id="ARBA00022555"/>
    </source>
</evidence>
<keyword evidence="6 7" id="KW-0694">RNA-binding</keyword>
<feature type="domain" description="tRNA/rRNA methyltransferase SpoU type" evidence="8">
    <location>
        <begin position="30"/>
        <end position="169"/>
    </location>
</feature>
<evidence type="ECO:0000256" key="7">
    <source>
        <dbReference type="HAMAP-Rule" id="MF_02060"/>
    </source>
</evidence>
<comment type="caution">
    <text evidence="7">Lacks conserved residue(s) required for the propagation of feature annotation.</text>
</comment>
<evidence type="ECO:0000313" key="10">
    <source>
        <dbReference type="Proteomes" id="UP001162734"/>
    </source>
</evidence>
<keyword evidence="10" id="KW-1185">Reference proteome</keyword>
<keyword evidence="5 7" id="KW-0819">tRNA processing</keyword>
<feature type="binding site" evidence="7">
    <location>
        <position position="150"/>
    </location>
    <ligand>
        <name>S-adenosyl-L-methionine</name>
        <dbReference type="ChEBI" id="CHEBI:59789"/>
    </ligand>
</feature>
<dbReference type="HAMAP" id="MF_02060">
    <property type="entry name" value="tRNA_methyltr_TrmH"/>
    <property type="match status" value="1"/>
</dbReference>
<dbReference type="PANTHER" id="PTHR43453:SF1">
    <property type="entry name" value="TRNA_RRNA METHYLTRANSFERASE SPOU TYPE DOMAIN-CONTAINING PROTEIN"/>
    <property type="match status" value="1"/>
</dbReference>
<dbReference type="Pfam" id="PF00588">
    <property type="entry name" value="SpoU_methylase"/>
    <property type="match status" value="1"/>
</dbReference>
<evidence type="ECO:0000256" key="3">
    <source>
        <dbReference type="ARBA" id="ARBA00022679"/>
    </source>
</evidence>
<dbReference type="InterPro" id="IPR029028">
    <property type="entry name" value="Alpha/beta_knot_MTases"/>
</dbReference>
<evidence type="ECO:0000256" key="6">
    <source>
        <dbReference type="ARBA" id="ARBA00022884"/>
    </source>
</evidence>
<name>A0ABN6NC06_9BACT</name>
<keyword evidence="3 7" id="KW-0808">Transferase</keyword>
<dbReference type="Proteomes" id="UP001162734">
    <property type="component" value="Chromosome"/>
</dbReference>
<dbReference type="InterPro" id="IPR001537">
    <property type="entry name" value="SpoU_MeTrfase"/>
</dbReference>
<dbReference type="EMBL" id="AP025592">
    <property type="protein sequence ID" value="BDG09910.1"/>
    <property type="molecule type" value="Genomic_DNA"/>
</dbReference>
<sequence length="216" mass="24177">MTRAVEEAEFLLPERKARIDRAVANRTRTLTVVMEALCDAQNVNAVLRTCEAFGVQQVHVIEGVMKAFDRNKKISQNADKWLDVRRWERTADCLDHLAGEGFTLYATHLDDGAVPLAELSFADKVALVFGNEHAGVSPEALSRCHARYVIPMLGLVQSLNVSVAAAVSLARAVERRTVERGRHGDLSEVEARALRERFYVQAVKQRSRIARALRDR</sequence>
<dbReference type="Gene3D" id="3.40.1280.10">
    <property type="match status" value="1"/>
</dbReference>
<comment type="function">
    <text evidence="7">Catalyzes the 2'-O methylation of guanosine at position 18 in tRNA.</text>
</comment>